<organism evidence="2 3">
    <name type="scientific">Multifurca ochricompacta</name>
    <dbReference type="NCBI Taxonomy" id="376703"/>
    <lineage>
        <taxon>Eukaryota</taxon>
        <taxon>Fungi</taxon>
        <taxon>Dikarya</taxon>
        <taxon>Basidiomycota</taxon>
        <taxon>Agaricomycotina</taxon>
        <taxon>Agaricomycetes</taxon>
        <taxon>Russulales</taxon>
        <taxon>Russulaceae</taxon>
        <taxon>Multifurca</taxon>
    </lineage>
</organism>
<feature type="compositionally biased region" description="Basic and acidic residues" evidence="1">
    <location>
        <begin position="154"/>
        <end position="198"/>
    </location>
</feature>
<dbReference type="AlphaFoldDB" id="A0AAD4MA85"/>
<name>A0AAD4MA85_9AGAM</name>
<evidence type="ECO:0000313" key="3">
    <source>
        <dbReference type="Proteomes" id="UP001203297"/>
    </source>
</evidence>
<evidence type="ECO:0000313" key="2">
    <source>
        <dbReference type="EMBL" id="KAI0306662.1"/>
    </source>
</evidence>
<protein>
    <submittedName>
        <fullName evidence="2">Uncharacterized protein</fullName>
    </submittedName>
</protein>
<accession>A0AAD4MA85</accession>
<feature type="compositionally biased region" description="Basic and acidic residues" evidence="1">
    <location>
        <begin position="45"/>
        <end position="57"/>
    </location>
</feature>
<feature type="compositionally biased region" description="Low complexity" evidence="1">
    <location>
        <begin position="143"/>
        <end position="153"/>
    </location>
</feature>
<feature type="region of interest" description="Disordered" evidence="1">
    <location>
        <begin position="1"/>
        <end position="213"/>
    </location>
</feature>
<feature type="compositionally biased region" description="Low complexity" evidence="1">
    <location>
        <begin position="24"/>
        <end position="34"/>
    </location>
</feature>
<sequence length="213" mass="22501">MAATQPPQGNLKDRIAALQQRNGTPSPTSSPTPSRDLSVTPPRGGLRDKIAKFERKGGVPIPRGSFAMGAPPPEDAGSTKSRELYGNRVAALGKGRPTAPGNSGYRAVTSPPGASTTTSSQPSSDENSAKSTAHLVPPPTTHSVSLSMPPSRRSSSEFTDRQTSDLDVVDKPDEAQGPADDHHETSIQRRPDCQRESLPEVLDTDLQNPLLPP</sequence>
<comment type="caution">
    <text evidence="2">The sequence shown here is derived from an EMBL/GenBank/DDBJ whole genome shotgun (WGS) entry which is preliminary data.</text>
</comment>
<dbReference type="Proteomes" id="UP001203297">
    <property type="component" value="Unassembled WGS sequence"/>
</dbReference>
<keyword evidence="3" id="KW-1185">Reference proteome</keyword>
<dbReference type="EMBL" id="WTXG01000003">
    <property type="protein sequence ID" value="KAI0306662.1"/>
    <property type="molecule type" value="Genomic_DNA"/>
</dbReference>
<reference evidence="2" key="1">
    <citation type="journal article" date="2022" name="New Phytol.">
        <title>Evolutionary transition to the ectomycorrhizal habit in the genomes of a hyperdiverse lineage of mushroom-forming fungi.</title>
        <authorList>
            <person name="Looney B."/>
            <person name="Miyauchi S."/>
            <person name="Morin E."/>
            <person name="Drula E."/>
            <person name="Courty P.E."/>
            <person name="Kohler A."/>
            <person name="Kuo A."/>
            <person name="LaButti K."/>
            <person name="Pangilinan J."/>
            <person name="Lipzen A."/>
            <person name="Riley R."/>
            <person name="Andreopoulos W."/>
            <person name="He G."/>
            <person name="Johnson J."/>
            <person name="Nolan M."/>
            <person name="Tritt A."/>
            <person name="Barry K.W."/>
            <person name="Grigoriev I.V."/>
            <person name="Nagy L.G."/>
            <person name="Hibbett D."/>
            <person name="Henrissat B."/>
            <person name="Matheny P.B."/>
            <person name="Labbe J."/>
            <person name="Martin F.M."/>
        </authorList>
    </citation>
    <scope>NUCLEOTIDE SEQUENCE</scope>
    <source>
        <strain evidence="2">BPL690</strain>
    </source>
</reference>
<proteinExistence type="predicted"/>
<evidence type="ECO:0000256" key="1">
    <source>
        <dbReference type="SAM" id="MobiDB-lite"/>
    </source>
</evidence>
<gene>
    <name evidence="2" type="ORF">B0F90DRAFT_792848</name>
</gene>
<feature type="compositionally biased region" description="Low complexity" evidence="1">
    <location>
        <begin position="109"/>
        <end position="124"/>
    </location>
</feature>